<evidence type="ECO:0000256" key="8">
    <source>
        <dbReference type="SAM" id="SignalP"/>
    </source>
</evidence>
<keyword evidence="3 8" id="KW-0732">Signal</keyword>
<evidence type="ECO:0000256" key="6">
    <source>
        <dbReference type="ARBA" id="ARBA00047512"/>
    </source>
</evidence>
<dbReference type="InterPro" id="IPR030395">
    <property type="entry name" value="GP_PDE_dom"/>
</dbReference>
<organism evidence="10 11">
    <name type="scientific">Clostridium oceanicum</name>
    <dbReference type="NCBI Taxonomy" id="1543"/>
    <lineage>
        <taxon>Bacteria</taxon>
        <taxon>Bacillati</taxon>
        <taxon>Bacillota</taxon>
        <taxon>Clostridia</taxon>
        <taxon>Eubacteriales</taxon>
        <taxon>Clostridiaceae</taxon>
        <taxon>Clostridium</taxon>
    </lineage>
</organism>
<dbReference type="PROSITE" id="PS51704">
    <property type="entry name" value="GP_PDE"/>
    <property type="match status" value="1"/>
</dbReference>
<comment type="similarity">
    <text evidence="1">Belongs to the glycerophosphoryl diester phosphodiesterase family.</text>
</comment>
<comment type="caution">
    <text evidence="10">The sequence shown here is derived from an EMBL/GenBank/DDBJ whole genome shotgun (WGS) entry which is preliminary data.</text>
</comment>
<dbReference type="InterPro" id="IPR017946">
    <property type="entry name" value="PLC-like_Pdiesterase_TIM-brl"/>
</dbReference>
<evidence type="ECO:0000313" key="10">
    <source>
        <dbReference type="EMBL" id="GAA0738741.1"/>
    </source>
</evidence>
<accession>A0ABP3UQY2</accession>
<evidence type="ECO:0000256" key="1">
    <source>
        <dbReference type="ARBA" id="ARBA00007277"/>
    </source>
</evidence>
<keyword evidence="11" id="KW-1185">Reference proteome</keyword>
<dbReference type="NCBIfam" id="NF008354">
    <property type="entry name" value="PRK11143.1"/>
    <property type="match status" value="1"/>
</dbReference>
<dbReference type="Proteomes" id="UP001501510">
    <property type="component" value="Unassembled WGS sequence"/>
</dbReference>
<dbReference type="PANTHER" id="PTHR43620:SF7">
    <property type="entry name" value="GLYCEROPHOSPHODIESTER PHOSPHODIESTERASE GDPD5-RELATED"/>
    <property type="match status" value="1"/>
</dbReference>
<dbReference type="Pfam" id="PF03009">
    <property type="entry name" value="GDPD"/>
    <property type="match status" value="1"/>
</dbReference>
<evidence type="ECO:0000256" key="3">
    <source>
        <dbReference type="ARBA" id="ARBA00022729"/>
    </source>
</evidence>
<dbReference type="SUPFAM" id="SSF51695">
    <property type="entry name" value="PLC-like phosphodiesterases"/>
    <property type="match status" value="1"/>
</dbReference>
<feature type="chain" id="PRO_5047517676" description="glycerophosphodiester phosphodiesterase" evidence="8">
    <location>
        <begin position="20"/>
        <end position="369"/>
    </location>
</feature>
<evidence type="ECO:0000313" key="11">
    <source>
        <dbReference type="Proteomes" id="UP001501510"/>
    </source>
</evidence>
<evidence type="ECO:0000256" key="7">
    <source>
        <dbReference type="SAM" id="MobiDB-lite"/>
    </source>
</evidence>
<dbReference type="PROSITE" id="PS51257">
    <property type="entry name" value="PROKAR_LIPOPROTEIN"/>
    <property type="match status" value="1"/>
</dbReference>
<evidence type="ECO:0000259" key="9">
    <source>
        <dbReference type="PROSITE" id="PS51704"/>
    </source>
</evidence>
<dbReference type="Gene3D" id="3.20.20.190">
    <property type="entry name" value="Phosphatidylinositol (PI) phosphodiesterase"/>
    <property type="match status" value="1"/>
</dbReference>
<dbReference type="CDD" id="cd08600">
    <property type="entry name" value="GDPD_EcGlpQ_like"/>
    <property type="match status" value="1"/>
</dbReference>
<name>A0ABP3UQY2_9CLOT</name>
<feature type="domain" description="GP-PDE" evidence="9">
    <location>
        <begin position="53"/>
        <end position="365"/>
    </location>
</feature>
<sequence>MKKRYKIMSSFICMMVLTAGLVGCSKKSDTSSSKSVKVASSKETAENKGDNKKLIIAHRGASGYIVEHTLESYSMAYGLGADYIEADVNITKDNVPVVMHDIHLDTTTNVAKVYPNRKRKDGRYYIVDFTLDEIKKLSVHERSDLKTGEAVFKNRFPKGKSHFEVPTLKEEIELIQGLNKSTGRNVGIYVEMKIPKFYTKNGKNIGKMTLDTLRKYGYDKKDAKCFIQCFDPTYLRKFKNEFKPKCKLIQLLGESSWEDCKGDDTKHMLSKEGLKEIAEYADGIGPWTDQVLDQNGKQKQSETVVNPNLVKDAHENNLLVHPYTVRKDELPKYAKSADEVIRKFLYEVKVDGIFTDFTDIGVKVRNEGK</sequence>
<evidence type="ECO:0000256" key="2">
    <source>
        <dbReference type="ARBA" id="ARBA00012247"/>
    </source>
</evidence>
<evidence type="ECO:0000256" key="5">
    <source>
        <dbReference type="ARBA" id="ARBA00022801"/>
    </source>
</evidence>
<dbReference type="EC" id="3.1.4.46" evidence="2"/>
<keyword evidence="4" id="KW-0319">Glycerol metabolism</keyword>
<dbReference type="RefSeq" id="WP_343760665.1">
    <property type="nucleotide sequence ID" value="NZ_BAAACG010000008.1"/>
</dbReference>
<gene>
    <name evidence="10" type="primary">glpQ</name>
    <name evidence="10" type="ORF">GCM10008906_16560</name>
</gene>
<reference evidence="11" key="1">
    <citation type="journal article" date="2019" name="Int. J. Syst. Evol. Microbiol.">
        <title>The Global Catalogue of Microorganisms (GCM) 10K type strain sequencing project: providing services to taxonomists for standard genome sequencing and annotation.</title>
        <authorList>
            <consortium name="The Broad Institute Genomics Platform"/>
            <consortium name="The Broad Institute Genome Sequencing Center for Infectious Disease"/>
            <person name="Wu L."/>
            <person name="Ma J."/>
        </authorList>
    </citation>
    <scope>NUCLEOTIDE SEQUENCE [LARGE SCALE GENOMIC DNA]</scope>
    <source>
        <strain evidence="11">JCM 1407</strain>
    </source>
</reference>
<proteinExistence type="inferred from homology"/>
<evidence type="ECO:0000256" key="4">
    <source>
        <dbReference type="ARBA" id="ARBA00022798"/>
    </source>
</evidence>
<comment type="catalytic activity">
    <reaction evidence="6">
        <text>a sn-glycero-3-phosphodiester + H2O = an alcohol + sn-glycerol 3-phosphate + H(+)</text>
        <dbReference type="Rhea" id="RHEA:12969"/>
        <dbReference type="ChEBI" id="CHEBI:15377"/>
        <dbReference type="ChEBI" id="CHEBI:15378"/>
        <dbReference type="ChEBI" id="CHEBI:30879"/>
        <dbReference type="ChEBI" id="CHEBI:57597"/>
        <dbReference type="ChEBI" id="CHEBI:83408"/>
        <dbReference type="EC" id="3.1.4.46"/>
    </reaction>
</comment>
<dbReference type="PANTHER" id="PTHR43620">
    <property type="entry name" value="GLYCEROPHOSPHORYL DIESTER PHOSPHODIESTERASE"/>
    <property type="match status" value="1"/>
</dbReference>
<feature type="region of interest" description="Disordered" evidence="7">
    <location>
        <begin position="25"/>
        <end position="44"/>
    </location>
</feature>
<keyword evidence="5" id="KW-0378">Hydrolase</keyword>
<protein>
    <recommendedName>
        <fullName evidence="2">glycerophosphodiester phosphodiesterase</fullName>
        <ecNumber evidence="2">3.1.4.46</ecNumber>
    </recommendedName>
</protein>
<dbReference type="EMBL" id="BAAACG010000008">
    <property type="protein sequence ID" value="GAA0738741.1"/>
    <property type="molecule type" value="Genomic_DNA"/>
</dbReference>
<feature type="compositionally biased region" description="Low complexity" evidence="7">
    <location>
        <begin position="30"/>
        <end position="42"/>
    </location>
</feature>
<feature type="signal peptide" evidence="8">
    <location>
        <begin position="1"/>
        <end position="19"/>
    </location>
</feature>